<dbReference type="STRING" id="589385.SAMN05421504_1031012"/>
<dbReference type="GO" id="GO:0019305">
    <property type="term" value="P:dTDP-rhamnose biosynthetic process"/>
    <property type="evidence" value="ECO:0007669"/>
    <property type="project" value="UniProtKB-UniPathway"/>
</dbReference>
<evidence type="ECO:0000313" key="5">
    <source>
        <dbReference type="Proteomes" id="UP000199515"/>
    </source>
</evidence>
<evidence type="ECO:0000259" key="3">
    <source>
        <dbReference type="Pfam" id="PF04321"/>
    </source>
</evidence>
<dbReference type="PANTHER" id="PTHR10491:SF4">
    <property type="entry name" value="METHIONINE ADENOSYLTRANSFERASE 2 SUBUNIT BETA"/>
    <property type="match status" value="1"/>
</dbReference>
<comment type="pathway">
    <text evidence="2">Carbohydrate biosynthesis; dTDP-L-rhamnose biosynthesis.</text>
</comment>
<dbReference type="InterPro" id="IPR029903">
    <property type="entry name" value="RmlD-like-bd"/>
</dbReference>
<dbReference type="EMBL" id="FNON01000003">
    <property type="protein sequence ID" value="SDX83217.1"/>
    <property type="molecule type" value="Genomic_DNA"/>
</dbReference>
<comment type="similarity">
    <text evidence="1 2">Belongs to the dTDP-4-dehydrorhamnose reductase family.</text>
</comment>
<evidence type="ECO:0000256" key="1">
    <source>
        <dbReference type="ARBA" id="ARBA00010944"/>
    </source>
</evidence>
<keyword evidence="5" id="KW-1185">Reference proteome</keyword>
<name>A0A1H3EXH8_9PSEU</name>
<keyword evidence="2" id="KW-0521">NADP</keyword>
<protein>
    <recommendedName>
        <fullName evidence="2">dTDP-4-dehydrorhamnose reductase</fullName>
        <ecNumber evidence="2">1.1.1.133</ecNumber>
    </recommendedName>
</protein>
<proteinExistence type="inferred from homology"/>
<dbReference type="CDD" id="cd05254">
    <property type="entry name" value="dTDP_HR_like_SDR_e"/>
    <property type="match status" value="1"/>
</dbReference>
<organism evidence="4 5">
    <name type="scientific">Amycolatopsis xylanica</name>
    <dbReference type="NCBI Taxonomy" id="589385"/>
    <lineage>
        <taxon>Bacteria</taxon>
        <taxon>Bacillati</taxon>
        <taxon>Actinomycetota</taxon>
        <taxon>Actinomycetes</taxon>
        <taxon>Pseudonocardiales</taxon>
        <taxon>Pseudonocardiaceae</taxon>
        <taxon>Amycolatopsis</taxon>
    </lineage>
</organism>
<dbReference type="Gene3D" id="3.40.50.720">
    <property type="entry name" value="NAD(P)-binding Rossmann-like Domain"/>
    <property type="match status" value="1"/>
</dbReference>
<evidence type="ECO:0000256" key="2">
    <source>
        <dbReference type="RuleBase" id="RU364082"/>
    </source>
</evidence>
<accession>A0A1H3EXH8</accession>
<dbReference type="OrthoDB" id="9803892at2"/>
<dbReference type="UniPathway" id="UPA00124"/>
<dbReference type="EC" id="1.1.1.133" evidence="2"/>
<dbReference type="GO" id="GO:0005829">
    <property type="term" value="C:cytosol"/>
    <property type="evidence" value="ECO:0007669"/>
    <property type="project" value="TreeGrafter"/>
</dbReference>
<dbReference type="GO" id="GO:0008831">
    <property type="term" value="F:dTDP-4-dehydrorhamnose reductase activity"/>
    <property type="evidence" value="ECO:0007669"/>
    <property type="project" value="UniProtKB-EC"/>
</dbReference>
<dbReference type="AlphaFoldDB" id="A0A1H3EXH8"/>
<dbReference type="RefSeq" id="WP_091290263.1">
    <property type="nucleotide sequence ID" value="NZ_FNON01000003.1"/>
</dbReference>
<evidence type="ECO:0000313" key="4">
    <source>
        <dbReference type="EMBL" id="SDX83217.1"/>
    </source>
</evidence>
<comment type="function">
    <text evidence="2">Catalyzes the reduction of dTDP-6-deoxy-L-lyxo-4-hexulose to yield dTDP-L-rhamnose.</text>
</comment>
<gene>
    <name evidence="4" type="ORF">SAMN05421504_1031012</name>
</gene>
<dbReference type="InterPro" id="IPR005913">
    <property type="entry name" value="dTDP_dehydrorham_reduct"/>
</dbReference>
<keyword evidence="2" id="KW-0560">Oxidoreductase</keyword>
<dbReference type="NCBIfam" id="TIGR01214">
    <property type="entry name" value="rmlD"/>
    <property type="match status" value="1"/>
</dbReference>
<dbReference type="PANTHER" id="PTHR10491">
    <property type="entry name" value="DTDP-4-DEHYDRORHAMNOSE REDUCTASE"/>
    <property type="match status" value="1"/>
</dbReference>
<reference evidence="4 5" key="1">
    <citation type="submission" date="2016-10" db="EMBL/GenBank/DDBJ databases">
        <authorList>
            <person name="de Groot N.N."/>
        </authorList>
    </citation>
    <scope>NUCLEOTIDE SEQUENCE [LARGE SCALE GENOMIC DNA]</scope>
    <source>
        <strain evidence="4 5">CPCC 202699</strain>
    </source>
</reference>
<sequence>MRIFLTGADGMLGTALTSALAAAPATAGWPVRGVSKADFDIADAEAVRREITAFEPDLVVHSAAHAIVDDCELDPGMAVRVNITGTANVARACKLVGARLVYISSDYVFDGSEVPAGGYREAEVPSPLSVYGLTKLAGERITGEVPGGLSVRTSWLFGGADPKLDHVLATVERIRRGEPVSLIADQVSCPTYTADLAAALVFVLRRAEPVTGTLNIVNTGIASWHEVGMRLMSLLEPSAASLRPVRMDGSGFVGARPANSALDNSLLAELGFTMPHWSDAVGRFVATLPAPAVEAAR</sequence>
<dbReference type="Proteomes" id="UP000199515">
    <property type="component" value="Unassembled WGS sequence"/>
</dbReference>
<feature type="domain" description="RmlD-like substrate binding" evidence="3">
    <location>
        <begin position="1"/>
        <end position="287"/>
    </location>
</feature>
<dbReference type="InterPro" id="IPR036291">
    <property type="entry name" value="NAD(P)-bd_dom_sf"/>
</dbReference>
<dbReference type="SUPFAM" id="SSF51735">
    <property type="entry name" value="NAD(P)-binding Rossmann-fold domains"/>
    <property type="match status" value="1"/>
</dbReference>
<dbReference type="Pfam" id="PF04321">
    <property type="entry name" value="RmlD_sub_bind"/>
    <property type="match status" value="1"/>
</dbReference>